<evidence type="ECO:0000313" key="9">
    <source>
        <dbReference type="Proteomes" id="UP000199079"/>
    </source>
</evidence>
<dbReference type="AlphaFoldDB" id="A0A1H3IRH8"/>
<dbReference type="Pfam" id="PF04138">
    <property type="entry name" value="GtrA_DPMS_TM"/>
    <property type="match status" value="1"/>
</dbReference>
<accession>A0A1H3IRH8</accession>
<feature type="transmembrane region" description="Helical" evidence="6">
    <location>
        <begin position="113"/>
        <end position="139"/>
    </location>
</feature>
<dbReference type="EMBL" id="FNPC01000004">
    <property type="protein sequence ID" value="SDY30340.1"/>
    <property type="molecule type" value="Genomic_DNA"/>
</dbReference>
<dbReference type="GO" id="GO:0005886">
    <property type="term" value="C:plasma membrane"/>
    <property type="evidence" value="ECO:0007669"/>
    <property type="project" value="TreeGrafter"/>
</dbReference>
<evidence type="ECO:0000256" key="3">
    <source>
        <dbReference type="ARBA" id="ARBA00022692"/>
    </source>
</evidence>
<gene>
    <name evidence="8" type="ORF">SAMN05216564_104234</name>
</gene>
<evidence type="ECO:0000259" key="7">
    <source>
        <dbReference type="Pfam" id="PF04138"/>
    </source>
</evidence>
<evidence type="ECO:0000256" key="6">
    <source>
        <dbReference type="SAM" id="Phobius"/>
    </source>
</evidence>
<keyword evidence="9" id="KW-1185">Reference proteome</keyword>
<dbReference type="OrthoDB" id="44002at2157"/>
<dbReference type="PANTHER" id="PTHR38459">
    <property type="entry name" value="PROPHAGE BACTOPRENOL-LINKED GLUCOSE TRANSLOCASE HOMOLOG"/>
    <property type="match status" value="1"/>
</dbReference>
<keyword evidence="4 6" id="KW-1133">Transmembrane helix</keyword>
<feature type="domain" description="GtrA/DPMS transmembrane" evidence="7">
    <location>
        <begin position="19"/>
        <end position="146"/>
    </location>
</feature>
<keyword evidence="3 6" id="KW-0812">Transmembrane</keyword>
<evidence type="ECO:0000256" key="4">
    <source>
        <dbReference type="ARBA" id="ARBA00022989"/>
    </source>
</evidence>
<feature type="transmembrane region" description="Helical" evidence="6">
    <location>
        <begin position="89"/>
        <end position="107"/>
    </location>
</feature>
<sequence length="152" mass="16317">MSTLGDALDELATGARFGRFLSVGALGAMVDLPISSALTLTALLEPQWAKVVGTECAIIVMFLINDAWTFDGQGAPGVRAKLRRLLRSNVVRSGGLAVQFFVVWTLTDLDVEVIVAGTDVWAVVTMPIAIGVSFVVNYVTESLFTWRVAADR</sequence>
<keyword evidence="5 6" id="KW-0472">Membrane</keyword>
<feature type="transmembrane region" description="Helical" evidence="6">
    <location>
        <begin position="48"/>
        <end position="68"/>
    </location>
</feature>
<dbReference type="GO" id="GO:0000271">
    <property type="term" value="P:polysaccharide biosynthetic process"/>
    <property type="evidence" value="ECO:0007669"/>
    <property type="project" value="InterPro"/>
</dbReference>
<name>A0A1H3IRH8_9EURY</name>
<feature type="transmembrane region" description="Helical" evidence="6">
    <location>
        <begin position="20"/>
        <end position="42"/>
    </location>
</feature>
<organism evidence="8 9">
    <name type="scientific">Halopenitus persicus</name>
    <dbReference type="NCBI Taxonomy" id="1048396"/>
    <lineage>
        <taxon>Archaea</taxon>
        <taxon>Methanobacteriati</taxon>
        <taxon>Methanobacteriota</taxon>
        <taxon>Stenosarchaea group</taxon>
        <taxon>Halobacteria</taxon>
        <taxon>Halobacteriales</taxon>
        <taxon>Haloferacaceae</taxon>
        <taxon>Halopenitus</taxon>
    </lineage>
</organism>
<dbReference type="RefSeq" id="WP_092732142.1">
    <property type="nucleotide sequence ID" value="NZ_FNPC01000004.1"/>
</dbReference>
<reference evidence="9" key="1">
    <citation type="submission" date="2016-10" db="EMBL/GenBank/DDBJ databases">
        <authorList>
            <person name="Varghese N."/>
            <person name="Submissions S."/>
        </authorList>
    </citation>
    <scope>NUCLEOTIDE SEQUENCE [LARGE SCALE GENOMIC DNA]</scope>
    <source>
        <strain evidence="9">DC30,IBRC 10041,KCTC 4046</strain>
    </source>
</reference>
<evidence type="ECO:0000313" key="8">
    <source>
        <dbReference type="EMBL" id="SDY30340.1"/>
    </source>
</evidence>
<proteinExistence type="inferred from homology"/>
<protein>
    <submittedName>
        <fullName evidence="8">Putative flippase GtrA (Transmembrane translocase of bactoprenol-linked glucose)</fullName>
    </submittedName>
</protein>
<comment type="similarity">
    <text evidence="2">Belongs to the GtrA family.</text>
</comment>
<dbReference type="PANTHER" id="PTHR38459:SF1">
    <property type="entry name" value="PROPHAGE BACTOPRENOL-LINKED GLUCOSE TRANSLOCASE HOMOLOG"/>
    <property type="match status" value="1"/>
</dbReference>
<evidence type="ECO:0000256" key="1">
    <source>
        <dbReference type="ARBA" id="ARBA00004141"/>
    </source>
</evidence>
<dbReference type="InterPro" id="IPR051401">
    <property type="entry name" value="GtrA_CellWall_Glycosyl"/>
</dbReference>
<evidence type="ECO:0000256" key="2">
    <source>
        <dbReference type="ARBA" id="ARBA00009399"/>
    </source>
</evidence>
<comment type="subcellular location">
    <subcellularLocation>
        <location evidence="1">Membrane</location>
        <topology evidence="1">Multi-pass membrane protein</topology>
    </subcellularLocation>
</comment>
<dbReference type="InterPro" id="IPR007267">
    <property type="entry name" value="GtrA_DPMS_TM"/>
</dbReference>
<dbReference type="Proteomes" id="UP000199079">
    <property type="component" value="Unassembled WGS sequence"/>
</dbReference>
<evidence type="ECO:0000256" key="5">
    <source>
        <dbReference type="ARBA" id="ARBA00023136"/>
    </source>
</evidence>